<feature type="domain" description="ABC transmembrane type-1" evidence="7">
    <location>
        <begin position="134"/>
        <end position="339"/>
    </location>
</feature>
<keyword evidence="5" id="KW-0813">Transport</keyword>
<reference evidence="9" key="1">
    <citation type="submission" date="2016-10" db="EMBL/GenBank/DDBJ databases">
        <authorList>
            <person name="Varghese N."/>
            <person name="Submissions S."/>
        </authorList>
    </citation>
    <scope>NUCLEOTIDE SEQUENCE [LARGE SCALE GENOMIC DNA]</scope>
    <source>
        <strain evidence="9">DSM 46732</strain>
    </source>
</reference>
<evidence type="ECO:0000256" key="3">
    <source>
        <dbReference type="ARBA" id="ARBA00022989"/>
    </source>
</evidence>
<dbReference type="CDD" id="cd06261">
    <property type="entry name" value="TM_PBP2"/>
    <property type="match status" value="1"/>
</dbReference>
<dbReference type="GO" id="GO:0055085">
    <property type="term" value="P:transmembrane transport"/>
    <property type="evidence" value="ECO:0007669"/>
    <property type="project" value="InterPro"/>
</dbReference>
<dbReference type="Gene3D" id="1.10.3720.10">
    <property type="entry name" value="MetI-like"/>
    <property type="match status" value="1"/>
</dbReference>
<dbReference type="Pfam" id="PF00528">
    <property type="entry name" value="BPD_transp_1"/>
    <property type="match status" value="1"/>
</dbReference>
<comment type="similarity">
    <text evidence="5">Belongs to the binding-protein-dependent transport system permease family.</text>
</comment>
<dbReference type="AlphaFoldDB" id="A0A1H0S4U7"/>
<dbReference type="STRING" id="405564.SAMN04487905_103380"/>
<dbReference type="GO" id="GO:0005886">
    <property type="term" value="C:plasma membrane"/>
    <property type="evidence" value="ECO:0007669"/>
    <property type="project" value="UniProtKB-SubCell"/>
</dbReference>
<dbReference type="PROSITE" id="PS50928">
    <property type="entry name" value="ABC_TM1"/>
    <property type="match status" value="1"/>
</dbReference>
<feature type="transmembrane region" description="Helical" evidence="5">
    <location>
        <begin position="260"/>
        <end position="282"/>
    </location>
</feature>
<evidence type="ECO:0000256" key="6">
    <source>
        <dbReference type="SAM" id="MobiDB-lite"/>
    </source>
</evidence>
<keyword evidence="3 5" id="KW-1133">Transmembrane helix</keyword>
<dbReference type="InterPro" id="IPR000515">
    <property type="entry name" value="MetI-like"/>
</dbReference>
<dbReference type="SUPFAM" id="SSF161098">
    <property type="entry name" value="MetI-like"/>
    <property type="match status" value="1"/>
</dbReference>
<evidence type="ECO:0000256" key="4">
    <source>
        <dbReference type="ARBA" id="ARBA00023136"/>
    </source>
</evidence>
<protein>
    <submittedName>
        <fullName evidence="8">Carbohydrate ABC transporter membrane protein 1, CUT1 family (TC 3.A.1.1.-)</fullName>
    </submittedName>
</protein>
<evidence type="ECO:0000259" key="7">
    <source>
        <dbReference type="PROSITE" id="PS50928"/>
    </source>
</evidence>
<keyword evidence="2 5" id="KW-0812">Transmembrane</keyword>
<dbReference type="PANTHER" id="PTHR43759">
    <property type="entry name" value="TREHALOSE TRANSPORT SYSTEM PERMEASE PROTEIN SUGA"/>
    <property type="match status" value="1"/>
</dbReference>
<evidence type="ECO:0000256" key="1">
    <source>
        <dbReference type="ARBA" id="ARBA00004141"/>
    </source>
</evidence>
<feature type="transmembrane region" description="Helical" evidence="5">
    <location>
        <begin position="139"/>
        <end position="159"/>
    </location>
</feature>
<feature type="transmembrane region" description="Helical" evidence="5">
    <location>
        <begin position="171"/>
        <end position="192"/>
    </location>
</feature>
<sequence length="371" mass="39576">MIHAFATHPGGRIPVRPPGDGRGESMSMTTDASTNSAAEAGKPGSGPPGSPGRRRSGSAAGTARLASALVSPTLLVLAVVVMYPILAALYQSLFVSGQRLDAQGFVVEGREFVGLGTYADILFGPAAERFWNAFWNTTFFTVVTVTLEAVLGMAMALVMHQAFRGRGLVRASVLVPWAIPTAVSALLWRWIFAPDGVANAVLGHQVLWSSQALASKIAVITAEVWKTAPFVGLLVLAGLQVISREVHEAATVDGAGAWRRFWHITLPLVKPALVVAVLFRMLDALRMFDLPFILIGQQKDSVETLSMLAFSEATNVHYGPAAAYATLLFAYVALIAFVFVKLLGADVIGEVRSQVPRRGGIRSRRGKGSAR</sequence>
<feature type="transmembrane region" description="Helical" evidence="5">
    <location>
        <begin position="212"/>
        <end position="239"/>
    </location>
</feature>
<organism evidence="8 9">
    <name type="scientific">Actinopolyspora xinjiangensis</name>
    <dbReference type="NCBI Taxonomy" id="405564"/>
    <lineage>
        <taxon>Bacteria</taxon>
        <taxon>Bacillati</taxon>
        <taxon>Actinomycetota</taxon>
        <taxon>Actinomycetes</taxon>
        <taxon>Actinopolysporales</taxon>
        <taxon>Actinopolysporaceae</taxon>
        <taxon>Actinopolyspora</taxon>
    </lineage>
</organism>
<feature type="region of interest" description="Disordered" evidence="6">
    <location>
        <begin position="1"/>
        <end position="58"/>
    </location>
</feature>
<accession>A0A1H0S4U7</accession>
<evidence type="ECO:0000313" key="9">
    <source>
        <dbReference type="Proteomes" id="UP000199497"/>
    </source>
</evidence>
<dbReference type="PANTHER" id="PTHR43759:SF1">
    <property type="entry name" value="GLUCOSE IMPORT SYSTEM PERMEASE PROTEIN GLCT"/>
    <property type="match status" value="1"/>
</dbReference>
<gene>
    <name evidence="8" type="ORF">SAMN04487905_103380</name>
</gene>
<evidence type="ECO:0000256" key="2">
    <source>
        <dbReference type="ARBA" id="ARBA00022692"/>
    </source>
</evidence>
<feature type="compositionally biased region" description="Polar residues" evidence="6">
    <location>
        <begin position="26"/>
        <end position="35"/>
    </location>
</feature>
<dbReference type="EMBL" id="FNJR01000003">
    <property type="protein sequence ID" value="SDP36714.1"/>
    <property type="molecule type" value="Genomic_DNA"/>
</dbReference>
<feature type="transmembrane region" description="Helical" evidence="5">
    <location>
        <begin position="63"/>
        <end position="86"/>
    </location>
</feature>
<feature type="transmembrane region" description="Helical" evidence="5">
    <location>
        <begin position="321"/>
        <end position="343"/>
    </location>
</feature>
<evidence type="ECO:0000256" key="5">
    <source>
        <dbReference type="RuleBase" id="RU363032"/>
    </source>
</evidence>
<comment type="subcellular location">
    <subcellularLocation>
        <location evidence="5">Cell membrane</location>
        <topology evidence="5">Multi-pass membrane protein</topology>
    </subcellularLocation>
    <subcellularLocation>
        <location evidence="1">Membrane</location>
        <topology evidence="1">Multi-pass membrane protein</topology>
    </subcellularLocation>
</comment>
<dbReference type="Proteomes" id="UP000199497">
    <property type="component" value="Unassembled WGS sequence"/>
</dbReference>
<dbReference type="InterPro" id="IPR035906">
    <property type="entry name" value="MetI-like_sf"/>
</dbReference>
<dbReference type="InterPro" id="IPR052730">
    <property type="entry name" value="Sugar_ABC_transporter"/>
</dbReference>
<proteinExistence type="inferred from homology"/>
<evidence type="ECO:0000313" key="8">
    <source>
        <dbReference type="EMBL" id="SDP36714.1"/>
    </source>
</evidence>
<name>A0A1H0S4U7_9ACTN</name>
<keyword evidence="9" id="KW-1185">Reference proteome</keyword>
<keyword evidence="4 5" id="KW-0472">Membrane</keyword>